<feature type="compositionally biased region" description="Polar residues" evidence="1">
    <location>
        <begin position="77"/>
        <end position="86"/>
    </location>
</feature>
<feature type="region of interest" description="Disordered" evidence="1">
    <location>
        <begin position="467"/>
        <end position="498"/>
    </location>
</feature>
<reference evidence="2 3" key="2">
    <citation type="submission" date="2019-01" db="EMBL/GenBank/DDBJ databases">
        <title>The decoding of complex shrimp genome reveals the adaptation for benthos swimmer, frequently molting mechanism and breeding impact on genome.</title>
        <authorList>
            <person name="Sun Y."/>
            <person name="Gao Y."/>
            <person name="Yu Y."/>
        </authorList>
    </citation>
    <scope>NUCLEOTIDE SEQUENCE [LARGE SCALE GENOMIC DNA]</scope>
    <source>
        <tissue evidence="2">Muscle</tissue>
    </source>
</reference>
<name>A0A423U1T2_PENVA</name>
<proteinExistence type="predicted"/>
<organism evidence="2 3">
    <name type="scientific">Penaeus vannamei</name>
    <name type="common">Whiteleg shrimp</name>
    <name type="synonym">Litopenaeus vannamei</name>
    <dbReference type="NCBI Taxonomy" id="6689"/>
    <lineage>
        <taxon>Eukaryota</taxon>
        <taxon>Metazoa</taxon>
        <taxon>Ecdysozoa</taxon>
        <taxon>Arthropoda</taxon>
        <taxon>Crustacea</taxon>
        <taxon>Multicrustacea</taxon>
        <taxon>Malacostraca</taxon>
        <taxon>Eumalacostraca</taxon>
        <taxon>Eucarida</taxon>
        <taxon>Decapoda</taxon>
        <taxon>Dendrobranchiata</taxon>
        <taxon>Penaeoidea</taxon>
        <taxon>Penaeidae</taxon>
        <taxon>Penaeus</taxon>
    </lineage>
</organism>
<feature type="compositionally biased region" description="Basic and acidic residues" evidence="1">
    <location>
        <begin position="584"/>
        <end position="596"/>
    </location>
</feature>
<feature type="compositionally biased region" description="Low complexity" evidence="1">
    <location>
        <begin position="481"/>
        <end position="497"/>
    </location>
</feature>
<feature type="region of interest" description="Disordered" evidence="1">
    <location>
        <begin position="77"/>
        <end position="102"/>
    </location>
</feature>
<feature type="region of interest" description="Disordered" evidence="1">
    <location>
        <begin position="246"/>
        <end position="281"/>
    </location>
</feature>
<evidence type="ECO:0000313" key="3">
    <source>
        <dbReference type="Proteomes" id="UP000283509"/>
    </source>
</evidence>
<keyword evidence="3" id="KW-1185">Reference proteome</keyword>
<protein>
    <submittedName>
        <fullName evidence="2">Uncharacterized protein</fullName>
    </submittedName>
</protein>
<feature type="region of interest" description="Disordered" evidence="1">
    <location>
        <begin position="569"/>
        <end position="596"/>
    </location>
</feature>
<feature type="compositionally biased region" description="Basic residues" evidence="1">
    <location>
        <begin position="89"/>
        <end position="98"/>
    </location>
</feature>
<accession>A0A423U1T2</accession>
<feature type="compositionally biased region" description="Polar residues" evidence="1">
    <location>
        <begin position="247"/>
        <end position="271"/>
    </location>
</feature>
<evidence type="ECO:0000256" key="1">
    <source>
        <dbReference type="SAM" id="MobiDB-lite"/>
    </source>
</evidence>
<dbReference type="EMBL" id="QCYY01000796">
    <property type="protein sequence ID" value="ROT82624.1"/>
    <property type="molecule type" value="Genomic_DNA"/>
</dbReference>
<sequence length="596" mass="64010">MTSAHAFCHPALGQRSFCHLHRGATSLSSTRATFPLLSIPLGDVFCHSPTRGTRLLSSTRGDVFCHPPARQPALLSIPQSRATSSHPLPRGRARRRPSAIHPGQRLLVHRTFGATSFCHPPGGDALLPSPSRRRLLPSTRGRPVFSASHLGGRPSLLPSTLGAHVFLPSPHSARDAPFSGISFGTRFCHPLGGAHRIFCTPLGNVFCHPLARRTLFCHPTRATSSVHPPGERLLCPHPTSRGDVFCPSTSAGQRPSVNSPRRPGATSSAHPTSAPRVFLPSTRATSSCPPIARRSFCIHSGQRLLSSLGATSFCIHIGATLLPSHSGNVSVIHSGRRLLPSTLRANVFCHPHRGRRLLHHIHSGRRLLFNPTRRRSSRIPLGATSSDHPLGANVLFSHSGRRLLSSTRGDVFCHPTRADVLLHPLGGDVFCIQLGAYVSAILGARLYCHPHRGHRLTASTSGATSLHPLGATSLPSTRATSSVNPSGDSSASSATSSYPLVATSRHPLGRRLLSSHSGDVFCHHSGRRLLPSTIGATSSVIHSGRRLLPLSMKKLFFCHPLADKTNAFEKKKKMHRPSPSEGVRVGKSDHLFHSPS</sequence>
<comment type="caution">
    <text evidence="2">The sequence shown here is derived from an EMBL/GenBank/DDBJ whole genome shotgun (WGS) entry which is preliminary data.</text>
</comment>
<reference evidence="2 3" key="1">
    <citation type="submission" date="2018-04" db="EMBL/GenBank/DDBJ databases">
        <authorList>
            <person name="Zhang X."/>
            <person name="Yuan J."/>
            <person name="Li F."/>
            <person name="Xiang J."/>
        </authorList>
    </citation>
    <scope>NUCLEOTIDE SEQUENCE [LARGE SCALE GENOMIC DNA]</scope>
    <source>
        <tissue evidence="2">Muscle</tissue>
    </source>
</reference>
<dbReference type="Proteomes" id="UP000283509">
    <property type="component" value="Unassembled WGS sequence"/>
</dbReference>
<dbReference type="AlphaFoldDB" id="A0A423U1T2"/>
<evidence type="ECO:0000313" key="2">
    <source>
        <dbReference type="EMBL" id="ROT82624.1"/>
    </source>
</evidence>
<gene>
    <name evidence="2" type="ORF">C7M84_024218</name>
</gene>